<dbReference type="EMBL" id="JJMM01000002">
    <property type="protein sequence ID" value="KDR96531.1"/>
    <property type="molecule type" value="Genomic_DNA"/>
</dbReference>
<gene>
    <name evidence="9" type="ORF">CLIT_2c01370</name>
</gene>
<dbReference type="InterPro" id="IPR023753">
    <property type="entry name" value="FAD/NAD-binding_dom"/>
</dbReference>
<evidence type="ECO:0000256" key="7">
    <source>
        <dbReference type="ARBA" id="ARBA00047599"/>
    </source>
</evidence>
<evidence type="ECO:0000259" key="8">
    <source>
        <dbReference type="Pfam" id="PF07992"/>
    </source>
</evidence>
<evidence type="ECO:0000313" key="9">
    <source>
        <dbReference type="EMBL" id="KDR96531.1"/>
    </source>
</evidence>
<keyword evidence="5" id="KW-0560">Oxidoreductase</keyword>
<keyword evidence="10" id="KW-1185">Reference proteome</keyword>
<dbReference type="EC" id="1.6.5.9" evidence="2"/>
<accession>A0A069RHQ3</accession>
<dbReference type="PANTHER" id="PTHR43706:SF47">
    <property type="entry name" value="EXTERNAL NADH-UBIQUINONE OXIDOREDUCTASE 1, MITOCHONDRIAL-RELATED"/>
    <property type="match status" value="1"/>
</dbReference>
<organism evidence="9 10">
    <name type="scientific">Peptoclostridium litorale DSM 5388</name>
    <dbReference type="NCBI Taxonomy" id="1121324"/>
    <lineage>
        <taxon>Bacteria</taxon>
        <taxon>Bacillati</taxon>
        <taxon>Bacillota</taxon>
        <taxon>Clostridia</taxon>
        <taxon>Peptostreptococcales</taxon>
        <taxon>Peptoclostridiaceae</taxon>
        <taxon>Peptoclostridium</taxon>
    </lineage>
</organism>
<keyword evidence="6" id="KW-0520">NAD</keyword>
<sequence>MLTFVVVGGGFTGIEMIGELAEWKDRLCEDFYVDREEVTLYVADAMPKILPILPDNLIKKAENYLRKLGVKIITGAGITEVSKDAVILGEKGRIETHTVIWAAGVEGSEILDDMDIKQQGRKRIVTNDKLQAIDHENVYAVGDNIFYIPDGQERPVPQMVENAEHSAPLIAHNIYADIKSRQKKSYKPTFHGCMVCIGGRYGVANLGSPGKFVGISGFLALFMKHFLQRL</sequence>
<dbReference type="RefSeq" id="WP_052635840.1">
    <property type="nucleotide sequence ID" value="NZ_FSRH01000001.1"/>
</dbReference>
<name>A0A069RHQ3_PEPLI</name>
<proteinExistence type="inferred from homology"/>
<evidence type="ECO:0000256" key="6">
    <source>
        <dbReference type="ARBA" id="ARBA00023027"/>
    </source>
</evidence>
<keyword evidence="4" id="KW-0274">FAD</keyword>
<protein>
    <recommendedName>
        <fullName evidence="2">NADH:ubiquinone reductase (non-electrogenic)</fullName>
        <ecNumber evidence="2">1.6.5.9</ecNumber>
    </recommendedName>
</protein>
<dbReference type="InterPro" id="IPR036188">
    <property type="entry name" value="FAD/NAD-bd_sf"/>
</dbReference>
<comment type="similarity">
    <text evidence="1">Belongs to the NADH dehydrogenase family.</text>
</comment>
<reference evidence="9 10" key="1">
    <citation type="submission" date="2014-03" db="EMBL/GenBank/DDBJ databases">
        <title>Genome sequence of Clostridium litorale W6, DSM 5388.</title>
        <authorList>
            <person name="Poehlein A."/>
            <person name="Jagirdar A."/>
            <person name="Khonsari B."/>
            <person name="Chibani C.M."/>
            <person name="Gutierrez Gutierrez D.A."/>
            <person name="Davydova E."/>
            <person name="Alghaithi H.S."/>
            <person name="Nair K.P."/>
            <person name="Dhamotharan K."/>
            <person name="Chandran L."/>
            <person name="G W."/>
            <person name="Daniel R."/>
        </authorList>
    </citation>
    <scope>NUCLEOTIDE SEQUENCE [LARGE SCALE GENOMIC DNA]</scope>
    <source>
        <strain evidence="9 10">W6</strain>
    </source>
</reference>
<dbReference type="InterPro" id="IPR045024">
    <property type="entry name" value="NDH-2"/>
</dbReference>
<evidence type="ECO:0000313" key="10">
    <source>
        <dbReference type="Proteomes" id="UP000027946"/>
    </source>
</evidence>
<comment type="catalytic activity">
    <reaction evidence="7">
        <text>a quinone + NADH + H(+) = a quinol + NAD(+)</text>
        <dbReference type="Rhea" id="RHEA:46160"/>
        <dbReference type="ChEBI" id="CHEBI:15378"/>
        <dbReference type="ChEBI" id="CHEBI:24646"/>
        <dbReference type="ChEBI" id="CHEBI:57540"/>
        <dbReference type="ChEBI" id="CHEBI:57945"/>
        <dbReference type="ChEBI" id="CHEBI:132124"/>
        <dbReference type="EC" id="1.6.5.9"/>
    </reaction>
</comment>
<evidence type="ECO:0000256" key="4">
    <source>
        <dbReference type="ARBA" id="ARBA00022827"/>
    </source>
</evidence>
<evidence type="ECO:0000256" key="1">
    <source>
        <dbReference type="ARBA" id="ARBA00005272"/>
    </source>
</evidence>
<dbReference type="AlphaFoldDB" id="A0A069RHQ3"/>
<dbReference type="GO" id="GO:0050136">
    <property type="term" value="F:NADH dehydrogenase (quinone) (non-electrogenic) activity"/>
    <property type="evidence" value="ECO:0007669"/>
    <property type="project" value="UniProtKB-EC"/>
</dbReference>
<dbReference type="eggNOG" id="COG1252">
    <property type="taxonomic scope" value="Bacteria"/>
</dbReference>
<evidence type="ECO:0000256" key="2">
    <source>
        <dbReference type="ARBA" id="ARBA00012637"/>
    </source>
</evidence>
<dbReference type="Pfam" id="PF07992">
    <property type="entry name" value="Pyr_redox_2"/>
    <property type="match status" value="1"/>
</dbReference>
<dbReference type="Gene3D" id="3.50.50.100">
    <property type="match status" value="1"/>
</dbReference>
<feature type="domain" description="FAD/NAD(P)-binding" evidence="8">
    <location>
        <begin position="4"/>
        <end position="166"/>
    </location>
</feature>
<dbReference type="PANTHER" id="PTHR43706">
    <property type="entry name" value="NADH DEHYDROGENASE"/>
    <property type="match status" value="1"/>
</dbReference>
<keyword evidence="3" id="KW-0285">Flavoprotein</keyword>
<evidence type="ECO:0000256" key="3">
    <source>
        <dbReference type="ARBA" id="ARBA00022630"/>
    </source>
</evidence>
<comment type="caution">
    <text evidence="9">The sequence shown here is derived from an EMBL/GenBank/DDBJ whole genome shotgun (WGS) entry which is preliminary data.</text>
</comment>
<dbReference type="STRING" id="1121324.CLIT_2c01370"/>
<dbReference type="SUPFAM" id="SSF51905">
    <property type="entry name" value="FAD/NAD(P)-binding domain"/>
    <property type="match status" value="1"/>
</dbReference>
<dbReference type="Proteomes" id="UP000027946">
    <property type="component" value="Unassembled WGS sequence"/>
</dbReference>
<evidence type="ECO:0000256" key="5">
    <source>
        <dbReference type="ARBA" id="ARBA00023002"/>
    </source>
</evidence>